<gene>
    <name evidence="1" type="ordered locus">BSUW23_19890</name>
</gene>
<proteinExistence type="predicted"/>
<dbReference type="Proteomes" id="UP000002233">
    <property type="component" value="Chromosome"/>
</dbReference>
<reference key="1">
    <citation type="submission" date="2010-08" db="EMBL/GenBank/DDBJ databases">
        <authorList>
            <person name="Zeigler D.R."/>
        </authorList>
    </citation>
    <scope>NUCLEOTIDE SEQUENCE</scope>
    <source>
        <strain>W23</strain>
    </source>
</reference>
<reference evidence="1 2" key="2">
    <citation type="journal article" date="2011" name="Microbiology">
        <title>The genome sequence of Bacillus subtilis subsp. spizizenii W23: insights into speciation within the B. subtilis complex and into the history of B. subtilis genetics.</title>
        <authorList>
            <person name="Zeigler D.R."/>
        </authorList>
    </citation>
    <scope>NUCLEOTIDE SEQUENCE [LARGE SCALE GENOMIC DNA]</scope>
    <source>
        <strain evidence="2">ATCC 23059 / NRRL B-14472 / W23</strain>
    </source>
</reference>
<dbReference type="KEGG" id="bss:BSUW23_19890"/>
<dbReference type="AlphaFoldDB" id="E0TYH6"/>
<evidence type="ECO:0000313" key="1">
    <source>
        <dbReference type="EMBL" id="ADM40010.1"/>
    </source>
</evidence>
<dbReference type="HOGENOM" id="CLU_3354631_0_0_9"/>
<accession>E0TYH6</accession>
<name>E0TYH6_BACSH</name>
<evidence type="ECO:0000313" key="2">
    <source>
        <dbReference type="Proteomes" id="UP000002233"/>
    </source>
</evidence>
<sequence>MDDQNGQTFYIAESIVEKMNQLYLELECRLMCLLDA</sequence>
<organism evidence="1 2">
    <name type="scientific">Bacillus spizizenii (strain ATCC 23059 / NRRL B-14472 / W23)</name>
    <name type="common">Bacillus subtilis subsp. spizizenii</name>
    <dbReference type="NCBI Taxonomy" id="655816"/>
    <lineage>
        <taxon>Bacteria</taxon>
        <taxon>Bacillati</taxon>
        <taxon>Bacillota</taxon>
        <taxon>Bacilli</taxon>
        <taxon>Bacillales</taxon>
        <taxon>Bacillaceae</taxon>
        <taxon>Bacillus</taxon>
    </lineage>
</organism>
<dbReference type="EMBL" id="CP002183">
    <property type="protein sequence ID" value="ADM40010.1"/>
    <property type="molecule type" value="Genomic_DNA"/>
</dbReference>
<protein>
    <submittedName>
        <fullName evidence="1">Uncharacterized protein</fullName>
    </submittedName>
</protein>